<dbReference type="Proteomes" id="UP000693970">
    <property type="component" value="Unassembled WGS sequence"/>
</dbReference>
<name>A0A9K3M8L6_9STRA</name>
<gene>
    <name evidence="1" type="ORF">IV203_013316</name>
</gene>
<evidence type="ECO:0000313" key="1">
    <source>
        <dbReference type="EMBL" id="KAG7374221.1"/>
    </source>
</evidence>
<dbReference type="AlphaFoldDB" id="A0A9K3M8L6"/>
<evidence type="ECO:0000313" key="2">
    <source>
        <dbReference type="Proteomes" id="UP000693970"/>
    </source>
</evidence>
<comment type="caution">
    <text evidence="1">The sequence shown here is derived from an EMBL/GenBank/DDBJ whole genome shotgun (WGS) entry which is preliminary data.</text>
</comment>
<sequence>MDNHRFDRDPQWGKLLARFRKLGRITEDVAVINTRVVGATNGPLEKRIPPDAVYATETNVDRMTINDAIFAKHLKEMHSKDQNVQPPMHTLCVKAGTLRFHMRGTQNEYHPMQAEDIIIYAAVGEAHLQDKSNKYHDPLLKLYYGRPLCIKQCLNSEE</sequence>
<dbReference type="OrthoDB" id="432234at2759"/>
<dbReference type="EMBL" id="JAGRRH010000001">
    <property type="protein sequence ID" value="KAG7374221.1"/>
    <property type="molecule type" value="Genomic_DNA"/>
</dbReference>
<keyword evidence="2" id="KW-1185">Reference proteome</keyword>
<organism evidence="1 2">
    <name type="scientific">Nitzschia inconspicua</name>
    <dbReference type="NCBI Taxonomy" id="303405"/>
    <lineage>
        <taxon>Eukaryota</taxon>
        <taxon>Sar</taxon>
        <taxon>Stramenopiles</taxon>
        <taxon>Ochrophyta</taxon>
        <taxon>Bacillariophyta</taxon>
        <taxon>Bacillariophyceae</taxon>
        <taxon>Bacillariophycidae</taxon>
        <taxon>Bacillariales</taxon>
        <taxon>Bacillariaceae</taxon>
        <taxon>Nitzschia</taxon>
    </lineage>
</organism>
<accession>A0A9K3M8L6</accession>
<protein>
    <submittedName>
        <fullName evidence="1">Uncharacterized protein</fullName>
    </submittedName>
</protein>
<proteinExistence type="predicted"/>
<reference evidence="1" key="1">
    <citation type="journal article" date="2021" name="Sci. Rep.">
        <title>Diploid genomic architecture of Nitzschia inconspicua, an elite biomass production diatom.</title>
        <authorList>
            <person name="Oliver A."/>
            <person name="Podell S."/>
            <person name="Pinowska A."/>
            <person name="Traller J.C."/>
            <person name="Smith S.R."/>
            <person name="McClure R."/>
            <person name="Beliaev A."/>
            <person name="Bohutskyi P."/>
            <person name="Hill E.A."/>
            <person name="Rabines A."/>
            <person name="Zheng H."/>
            <person name="Allen L.Z."/>
            <person name="Kuo A."/>
            <person name="Grigoriev I.V."/>
            <person name="Allen A.E."/>
            <person name="Hazlebeck D."/>
            <person name="Allen E.E."/>
        </authorList>
    </citation>
    <scope>NUCLEOTIDE SEQUENCE</scope>
    <source>
        <strain evidence="1">Hildebrandi</strain>
    </source>
</reference>
<reference evidence="1" key="2">
    <citation type="submission" date="2021-04" db="EMBL/GenBank/DDBJ databases">
        <authorList>
            <person name="Podell S."/>
        </authorList>
    </citation>
    <scope>NUCLEOTIDE SEQUENCE</scope>
    <source>
        <strain evidence="1">Hildebrandi</strain>
    </source>
</reference>